<protein>
    <recommendedName>
        <fullName evidence="5">Ig-like domain-containing protein</fullName>
    </recommendedName>
</protein>
<dbReference type="EnsemblMetazoa" id="MESCA003894-RA">
    <property type="protein sequence ID" value="MESCA003894-PA"/>
    <property type="gene ID" value="MESCA003894"/>
</dbReference>
<dbReference type="Proteomes" id="UP000015102">
    <property type="component" value="Unassembled WGS sequence"/>
</dbReference>
<keyword evidence="4" id="KW-0393">Immunoglobulin domain</keyword>
<reference evidence="7" key="1">
    <citation type="submission" date="2013-02" db="EMBL/GenBank/DDBJ databases">
        <authorList>
            <person name="Hughes D."/>
        </authorList>
    </citation>
    <scope>NUCLEOTIDE SEQUENCE</scope>
    <source>
        <strain>Durham</strain>
        <strain evidence="7">NC isolate 2 -- Noor lab</strain>
    </source>
</reference>
<reference evidence="6" key="2">
    <citation type="submission" date="2015-06" db="UniProtKB">
        <authorList>
            <consortium name="EnsemblMetazoa"/>
        </authorList>
    </citation>
    <scope>IDENTIFICATION</scope>
</reference>
<dbReference type="GO" id="GO:0043005">
    <property type="term" value="C:neuron projection"/>
    <property type="evidence" value="ECO:0007669"/>
    <property type="project" value="TreeGrafter"/>
</dbReference>
<evidence type="ECO:0000256" key="2">
    <source>
        <dbReference type="ARBA" id="ARBA00022737"/>
    </source>
</evidence>
<dbReference type="PANTHER" id="PTHR12231">
    <property type="entry name" value="CTX-RELATED TYPE I TRANSMEMBRANE PROTEIN"/>
    <property type="match status" value="1"/>
</dbReference>
<dbReference type="PROSITE" id="PS50835">
    <property type="entry name" value="IG_LIKE"/>
    <property type="match status" value="1"/>
</dbReference>
<dbReference type="InterPro" id="IPR007110">
    <property type="entry name" value="Ig-like_dom"/>
</dbReference>
<dbReference type="PANTHER" id="PTHR12231:SF157">
    <property type="entry name" value="DPR-INTERACTING PROTEIN EPSILON-RELATED"/>
    <property type="match status" value="1"/>
</dbReference>
<proteinExistence type="predicted"/>
<organism evidence="6 7">
    <name type="scientific">Megaselia scalaris</name>
    <name type="common">Humpbacked fly</name>
    <name type="synonym">Phora scalaris</name>
    <dbReference type="NCBI Taxonomy" id="36166"/>
    <lineage>
        <taxon>Eukaryota</taxon>
        <taxon>Metazoa</taxon>
        <taxon>Ecdysozoa</taxon>
        <taxon>Arthropoda</taxon>
        <taxon>Hexapoda</taxon>
        <taxon>Insecta</taxon>
        <taxon>Pterygota</taxon>
        <taxon>Neoptera</taxon>
        <taxon>Endopterygota</taxon>
        <taxon>Diptera</taxon>
        <taxon>Brachycera</taxon>
        <taxon>Muscomorpha</taxon>
        <taxon>Platypezoidea</taxon>
        <taxon>Phoridae</taxon>
        <taxon>Megaseliini</taxon>
        <taxon>Megaselia</taxon>
    </lineage>
</organism>
<accession>T1GK76</accession>
<dbReference type="SUPFAM" id="SSF48726">
    <property type="entry name" value="Immunoglobulin"/>
    <property type="match status" value="1"/>
</dbReference>
<dbReference type="SMART" id="SM00408">
    <property type="entry name" value="IGc2"/>
    <property type="match status" value="1"/>
</dbReference>
<dbReference type="HOGENOM" id="CLU_122993_1_0_1"/>
<evidence type="ECO:0000256" key="1">
    <source>
        <dbReference type="ARBA" id="ARBA00022729"/>
    </source>
</evidence>
<keyword evidence="1" id="KW-0732">Signal</keyword>
<dbReference type="SMART" id="SM00409">
    <property type="entry name" value="IG"/>
    <property type="match status" value="1"/>
</dbReference>
<dbReference type="OMA" id="ISQYAWH"/>
<keyword evidence="2" id="KW-0677">Repeat</keyword>
<dbReference type="Pfam" id="PF13927">
    <property type="entry name" value="Ig_3"/>
    <property type="match status" value="1"/>
</dbReference>
<keyword evidence="3" id="KW-1015">Disulfide bond</keyword>
<dbReference type="InterPro" id="IPR051170">
    <property type="entry name" value="Neural/epithelial_adhesion"/>
</dbReference>
<sequence length="105" mass="11760">MLTIPHQLVGATQGFNVTIECETEAHPTSLNYWTRGEGPIIHDSNKYRVESSIGTPSYKTYMKLTIMHVTSSDDGMYKCVAKNPRGDTDGTIRVYGKLQVYHGIH</sequence>
<dbReference type="Gene3D" id="2.60.40.10">
    <property type="entry name" value="Immunoglobulins"/>
    <property type="match status" value="1"/>
</dbReference>
<evidence type="ECO:0000313" key="6">
    <source>
        <dbReference type="EnsemblMetazoa" id="MESCA003894-PA"/>
    </source>
</evidence>
<dbReference type="EMBL" id="CAQQ02393573">
    <property type="status" value="NOT_ANNOTATED_CDS"/>
    <property type="molecule type" value="Genomic_DNA"/>
</dbReference>
<dbReference type="InterPro" id="IPR003599">
    <property type="entry name" value="Ig_sub"/>
</dbReference>
<feature type="domain" description="Ig-like" evidence="5">
    <location>
        <begin position="1"/>
        <end position="95"/>
    </location>
</feature>
<dbReference type="InterPro" id="IPR036179">
    <property type="entry name" value="Ig-like_dom_sf"/>
</dbReference>
<keyword evidence="7" id="KW-1185">Reference proteome</keyword>
<dbReference type="AlphaFoldDB" id="T1GK76"/>
<dbReference type="FunFam" id="2.60.40.10:FF:000376">
    <property type="entry name" value="CLUMA_CG000981, isoform A"/>
    <property type="match status" value="1"/>
</dbReference>
<evidence type="ECO:0000313" key="7">
    <source>
        <dbReference type="Proteomes" id="UP000015102"/>
    </source>
</evidence>
<dbReference type="InterPro" id="IPR003598">
    <property type="entry name" value="Ig_sub2"/>
</dbReference>
<name>T1GK76_MEGSC</name>
<evidence type="ECO:0000256" key="4">
    <source>
        <dbReference type="ARBA" id="ARBA00023319"/>
    </source>
</evidence>
<dbReference type="STRING" id="36166.T1GK76"/>
<dbReference type="InterPro" id="IPR013783">
    <property type="entry name" value="Ig-like_fold"/>
</dbReference>
<evidence type="ECO:0000256" key="3">
    <source>
        <dbReference type="ARBA" id="ARBA00023157"/>
    </source>
</evidence>
<evidence type="ECO:0000259" key="5">
    <source>
        <dbReference type="PROSITE" id="PS50835"/>
    </source>
</evidence>